<feature type="region of interest" description="Disordered" evidence="1">
    <location>
        <begin position="399"/>
        <end position="447"/>
    </location>
</feature>
<dbReference type="Pfam" id="PF21722">
    <property type="entry name" value="Gly_rich_2"/>
    <property type="match status" value="1"/>
</dbReference>
<reference evidence="4 5" key="1">
    <citation type="submission" date="2015-11" db="EMBL/GenBank/DDBJ databases">
        <title>Expanding the genomic diversity of Burkholderia species for the development of highly accurate diagnostics.</title>
        <authorList>
            <person name="Sahl J."/>
            <person name="Keim P."/>
            <person name="Wagner D."/>
        </authorList>
    </citation>
    <scope>NUCLEOTIDE SEQUENCE [LARGE SCALE GENOMIC DNA]</scope>
    <source>
        <strain evidence="4 5">MSMB1808WGS</strain>
    </source>
</reference>
<sequence length="551" mass="52253">MPIKNLLKTSLLAAAMAASVPAFSADYYVVVPVPNRTATAGNITVALNAYSLPDAMVGQVYAGFSFKSVLQVLGDPLFTGSGVSFSVIEGALPAGLGLNANTGVLSGTPTAVGTATFKVAATYKTKSGQQAYRVFTQAISVALGNATLPAANEGLPYPGYDFKSVVSSNDSTFQTSAASWSVVDSLPAGLTLSSSGVLSGTPTASGSQPFTLKASYKGTSGQQTYTLVSAGSSLVSAGPATMSFPGVRDYTASTQSLTLTNSGSAAGSLSFSSSSPNFTVSGCQTIAAKSTCTATVTFYPTGVANYSGQLTILGATSGAITVPLSGAAVANVVTFTASTPWTVPAQLTRVQVLVVGGGGGPQAAVSYPGGLGGAGGGGGQVVYNASFAVTPNANMTVTVGAGGDPGEDAGQNGQPSAFGSLTAAGGKSGWEGGASGNGNAGGGNASTSLQGGGGGGAGGLGGVATSTLGGKGGPGACYTLTGPMTCYGGGGGGASNLDGVVQAAGGSGGGGLGGTFTIPGSTGAPNSGGGGGGGGGGGRGSGGSGVVIVVY</sequence>
<feature type="domain" description="Glycine-rich" evidence="3">
    <location>
        <begin position="338"/>
        <end position="551"/>
    </location>
</feature>
<dbReference type="InterPro" id="IPR015919">
    <property type="entry name" value="Cadherin-like_sf"/>
</dbReference>
<dbReference type="Proteomes" id="UP000056453">
    <property type="component" value="Unassembled WGS sequence"/>
</dbReference>
<feature type="signal peptide" evidence="2">
    <location>
        <begin position="1"/>
        <end position="24"/>
    </location>
</feature>
<gene>
    <name evidence="4" type="ORF">WJ96_05715</name>
</gene>
<evidence type="ECO:0000256" key="1">
    <source>
        <dbReference type="SAM" id="MobiDB-lite"/>
    </source>
</evidence>
<evidence type="ECO:0000313" key="4">
    <source>
        <dbReference type="EMBL" id="KVP98066.1"/>
    </source>
</evidence>
<evidence type="ECO:0000256" key="2">
    <source>
        <dbReference type="SAM" id="SignalP"/>
    </source>
</evidence>
<dbReference type="EMBL" id="LPBJ01000047">
    <property type="protein sequence ID" value="KVP98066.1"/>
    <property type="molecule type" value="Genomic_DNA"/>
</dbReference>
<evidence type="ECO:0000259" key="3">
    <source>
        <dbReference type="Pfam" id="PF21722"/>
    </source>
</evidence>
<comment type="caution">
    <text evidence="4">The sequence shown here is derived from an EMBL/GenBank/DDBJ whole genome shotgun (WGS) entry which is preliminary data.</text>
</comment>
<dbReference type="GO" id="GO:0016020">
    <property type="term" value="C:membrane"/>
    <property type="evidence" value="ECO:0007669"/>
    <property type="project" value="InterPro"/>
</dbReference>
<dbReference type="InterPro" id="IPR013783">
    <property type="entry name" value="Ig-like_fold"/>
</dbReference>
<dbReference type="SUPFAM" id="SSF49313">
    <property type="entry name" value="Cadherin-like"/>
    <property type="match status" value="2"/>
</dbReference>
<dbReference type="Gene3D" id="2.60.40.10">
    <property type="entry name" value="Immunoglobulins"/>
    <property type="match status" value="3"/>
</dbReference>
<proteinExistence type="predicted"/>
<accession>A0AAW3N245</accession>
<feature type="chain" id="PRO_5043598851" description="Glycine-rich domain-containing protein" evidence="2">
    <location>
        <begin position="25"/>
        <end position="551"/>
    </location>
</feature>
<name>A0AAW3N245_9BURK</name>
<protein>
    <recommendedName>
        <fullName evidence="3">Glycine-rich domain-containing protein</fullName>
    </recommendedName>
</protein>
<keyword evidence="2" id="KW-0732">Signal</keyword>
<feature type="region of interest" description="Disordered" evidence="1">
    <location>
        <begin position="521"/>
        <end position="544"/>
    </location>
</feature>
<dbReference type="AlphaFoldDB" id="A0AAW3N245"/>
<dbReference type="RefSeq" id="WP_059925033.1">
    <property type="nucleotide sequence ID" value="NZ_LPBG01000047.1"/>
</dbReference>
<organism evidence="4 5">
    <name type="scientific">Burkholderia ubonensis</name>
    <dbReference type="NCBI Taxonomy" id="101571"/>
    <lineage>
        <taxon>Bacteria</taxon>
        <taxon>Pseudomonadati</taxon>
        <taxon>Pseudomonadota</taxon>
        <taxon>Betaproteobacteria</taxon>
        <taxon>Burkholderiales</taxon>
        <taxon>Burkholderiaceae</taxon>
        <taxon>Burkholderia</taxon>
        <taxon>Burkholderia cepacia complex</taxon>
    </lineage>
</organism>
<feature type="compositionally biased region" description="Gly residues" evidence="1">
    <location>
        <begin position="426"/>
        <end position="447"/>
    </location>
</feature>
<keyword evidence="5" id="KW-1185">Reference proteome</keyword>
<feature type="compositionally biased region" description="Gly residues" evidence="1">
    <location>
        <begin position="526"/>
        <end position="544"/>
    </location>
</feature>
<dbReference type="Pfam" id="PF05345">
    <property type="entry name" value="He_PIG"/>
    <property type="match status" value="2"/>
</dbReference>
<dbReference type="InterPro" id="IPR049304">
    <property type="entry name" value="Gly_rich_dom"/>
</dbReference>
<dbReference type="GO" id="GO:0005509">
    <property type="term" value="F:calcium ion binding"/>
    <property type="evidence" value="ECO:0007669"/>
    <property type="project" value="InterPro"/>
</dbReference>
<evidence type="ECO:0000313" key="5">
    <source>
        <dbReference type="Proteomes" id="UP000056453"/>
    </source>
</evidence>